<dbReference type="PRINTS" id="PR00038">
    <property type="entry name" value="HTHLUXR"/>
</dbReference>
<evidence type="ECO:0000259" key="2">
    <source>
        <dbReference type="Pfam" id="PF00196"/>
    </source>
</evidence>
<proteinExistence type="predicted"/>
<sequence>MRYERFSRSVDCVFCSVKGYIYMIKIGLLGNCHYTNVALNHMLKEIYKYRDGIEITVLSKLDLENLRKSESLDFLIVTGYSHTSFHCLLKFLLGKFYHKSLRLIVLTEPQITPLMTHFLTEYSHRTTFIRLNESYVTIKQHLESTLLSDLEPNAEYKSIRRILTRREFFIMKALYSGIQVRDLCSKLTISEKTVSSHKLSAQDKLQYSRQDLLNYTMLMDALQGKTKKNKSQLKE</sequence>
<reference evidence="4" key="1">
    <citation type="journal article" date="2018" name="Genome Announc.">
        <title>First complete genome sequence of Yersinia massiliensis.</title>
        <authorList>
            <person name="Thomas M.C."/>
            <person name="Arling V."/>
            <person name="Goji N."/>
            <person name="Janzen T.W."/>
            <person name="Duceppe M.-O."/>
            <person name="Mathews A."/>
            <person name="Carrillo C."/>
            <person name="Amoako K."/>
        </authorList>
    </citation>
    <scope>NUCLEOTIDE SEQUENCE [LARGE SCALE GENOMIC DNA]</scope>
    <source>
        <strain evidence="4">GTA</strain>
    </source>
</reference>
<keyword evidence="4" id="KW-1185">Reference proteome</keyword>
<dbReference type="InterPro" id="IPR000792">
    <property type="entry name" value="Tscrpt_reg_LuxR_C"/>
</dbReference>
<dbReference type="Gene3D" id="1.10.10.10">
    <property type="entry name" value="Winged helix-like DNA-binding domain superfamily/Winged helix DNA-binding domain"/>
    <property type="match status" value="1"/>
</dbReference>
<evidence type="ECO:0000313" key="4">
    <source>
        <dbReference type="Proteomes" id="UP000240908"/>
    </source>
</evidence>
<name>A0ABM6UT85_9GAMM</name>
<accession>A0ABM6UT85</accession>
<gene>
    <name evidence="3" type="ORF">DA391_09800</name>
</gene>
<evidence type="ECO:0000256" key="1">
    <source>
        <dbReference type="ARBA" id="ARBA00023125"/>
    </source>
</evidence>
<dbReference type="InterPro" id="IPR036388">
    <property type="entry name" value="WH-like_DNA-bd_sf"/>
</dbReference>
<protein>
    <recommendedName>
        <fullName evidence="2">HTH luxR-type domain-containing protein</fullName>
    </recommendedName>
</protein>
<keyword evidence="1" id="KW-0238">DNA-binding</keyword>
<feature type="domain" description="HTH luxR-type" evidence="2">
    <location>
        <begin position="162"/>
        <end position="207"/>
    </location>
</feature>
<dbReference type="EMBL" id="CP028487">
    <property type="protein sequence ID" value="AVX37925.1"/>
    <property type="molecule type" value="Genomic_DNA"/>
</dbReference>
<organism evidence="3 4">
    <name type="scientific">Yersinia massiliensis</name>
    <dbReference type="NCBI Taxonomy" id="419257"/>
    <lineage>
        <taxon>Bacteria</taxon>
        <taxon>Pseudomonadati</taxon>
        <taxon>Pseudomonadota</taxon>
        <taxon>Gammaproteobacteria</taxon>
        <taxon>Enterobacterales</taxon>
        <taxon>Yersiniaceae</taxon>
        <taxon>Yersinia</taxon>
    </lineage>
</organism>
<dbReference type="Proteomes" id="UP000240908">
    <property type="component" value="Chromosome"/>
</dbReference>
<dbReference type="InterPro" id="IPR016032">
    <property type="entry name" value="Sig_transdc_resp-reg_C-effctor"/>
</dbReference>
<evidence type="ECO:0000313" key="3">
    <source>
        <dbReference type="EMBL" id="AVX37925.1"/>
    </source>
</evidence>
<dbReference type="Pfam" id="PF00196">
    <property type="entry name" value="GerE"/>
    <property type="match status" value="1"/>
</dbReference>
<dbReference type="SUPFAM" id="SSF46894">
    <property type="entry name" value="C-terminal effector domain of the bipartite response regulators"/>
    <property type="match status" value="1"/>
</dbReference>